<dbReference type="Proteomes" id="UP000796761">
    <property type="component" value="Unassembled WGS sequence"/>
</dbReference>
<dbReference type="EMBL" id="SWJQ01000988">
    <property type="protein sequence ID" value="TRZ09853.1"/>
    <property type="molecule type" value="Genomic_DNA"/>
</dbReference>
<dbReference type="AlphaFoldDB" id="A0A8K1G1A4"/>
<evidence type="ECO:0008006" key="4">
    <source>
        <dbReference type="Google" id="ProtNLM"/>
    </source>
</evidence>
<gene>
    <name evidence="2" type="ORF">HGM15179_017251</name>
</gene>
<evidence type="ECO:0000313" key="3">
    <source>
        <dbReference type="Proteomes" id="UP000796761"/>
    </source>
</evidence>
<organism evidence="2 3">
    <name type="scientific">Zosterops borbonicus</name>
    <dbReference type="NCBI Taxonomy" id="364589"/>
    <lineage>
        <taxon>Eukaryota</taxon>
        <taxon>Metazoa</taxon>
        <taxon>Chordata</taxon>
        <taxon>Craniata</taxon>
        <taxon>Vertebrata</taxon>
        <taxon>Euteleostomi</taxon>
        <taxon>Archelosauria</taxon>
        <taxon>Archosauria</taxon>
        <taxon>Dinosauria</taxon>
        <taxon>Saurischia</taxon>
        <taxon>Theropoda</taxon>
        <taxon>Coelurosauria</taxon>
        <taxon>Aves</taxon>
        <taxon>Neognathae</taxon>
        <taxon>Neoaves</taxon>
        <taxon>Telluraves</taxon>
        <taxon>Australaves</taxon>
        <taxon>Passeriformes</taxon>
        <taxon>Sylvioidea</taxon>
        <taxon>Zosteropidae</taxon>
        <taxon>Zosterops</taxon>
    </lineage>
</organism>
<name>A0A8K1G1A4_9PASS</name>
<dbReference type="GO" id="GO:0005634">
    <property type="term" value="C:nucleus"/>
    <property type="evidence" value="ECO:0007669"/>
    <property type="project" value="TreeGrafter"/>
</dbReference>
<dbReference type="GO" id="GO:0045944">
    <property type="term" value="P:positive regulation of transcription by RNA polymerase II"/>
    <property type="evidence" value="ECO:0007669"/>
    <property type="project" value="TreeGrafter"/>
</dbReference>
<evidence type="ECO:0000256" key="1">
    <source>
        <dbReference type="SAM" id="MobiDB-lite"/>
    </source>
</evidence>
<feature type="compositionally biased region" description="Polar residues" evidence="1">
    <location>
        <begin position="100"/>
        <end position="109"/>
    </location>
</feature>
<dbReference type="Pfam" id="PF22584">
    <property type="entry name" value="CFAP143"/>
    <property type="match status" value="1"/>
</dbReference>
<dbReference type="PANTHER" id="PTHR15510:SF5">
    <property type="entry name" value="SPERM-ASSOCIATED ANTIGEN 8"/>
    <property type="match status" value="1"/>
</dbReference>
<dbReference type="OrthoDB" id="2120499at2759"/>
<feature type="region of interest" description="Disordered" evidence="1">
    <location>
        <begin position="29"/>
        <end position="112"/>
    </location>
</feature>
<protein>
    <recommendedName>
        <fullName evidence="4">Sperm-associated antigen 8</fullName>
    </recommendedName>
</protein>
<evidence type="ECO:0000313" key="2">
    <source>
        <dbReference type="EMBL" id="TRZ09853.1"/>
    </source>
</evidence>
<proteinExistence type="predicted"/>
<dbReference type="PANTHER" id="PTHR15510">
    <property type="entry name" value="SPERM-ASSOCIATED ANTIGEN 8"/>
    <property type="match status" value="1"/>
</dbReference>
<dbReference type="GO" id="GO:0008017">
    <property type="term" value="F:microtubule binding"/>
    <property type="evidence" value="ECO:0007669"/>
    <property type="project" value="InterPro"/>
</dbReference>
<sequence>MPEVPEERFPCRGETLTAKRLQEMLHVANRPQEISDTDELPTVAVPAVPSRVPSPETGKDPSGIKLPPWLGKWGTSPEKDSPTAVPALPATPPTPAEKPGQSSVPQQSRVTHDWQKEILVDPLDSRPGKDLGSEDFQHGYHELPIHQFLSALTDNSLPKDCPPLRALLLGQGQRKATLASMLYEKYSKETEEEIHPRPRRMESVSTTHQDYRAMGFQSTPQPTTQPHNYLTEQPTSFWMEQARGMPGVTALFGRNIPFKRNAAFSTPITLYLGHPEPFNLCDPYDPLSRQLQPHK</sequence>
<keyword evidence="3" id="KW-1185">Reference proteome</keyword>
<accession>A0A8K1G1A4</accession>
<dbReference type="GO" id="GO:0005737">
    <property type="term" value="C:cytoplasm"/>
    <property type="evidence" value="ECO:0007669"/>
    <property type="project" value="TreeGrafter"/>
</dbReference>
<reference evidence="2" key="1">
    <citation type="submission" date="2019-04" db="EMBL/GenBank/DDBJ databases">
        <title>Genome assembly of Zosterops borbonicus 15179.</title>
        <authorList>
            <person name="Leroy T."/>
            <person name="Anselmetti Y."/>
            <person name="Tilak M.-K."/>
            <person name="Nabholz B."/>
        </authorList>
    </citation>
    <scope>NUCLEOTIDE SEQUENCE</scope>
    <source>
        <strain evidence="2">HGM_15179</strain>
        <tissue evidence="2">Muscle</tissue>
    </source>
</reference>
<feature type="compositionally biased region" description="Low complexity" evidence="1">
    <location>
        <begin position="43"/>
        <end position="55"/>
    </location>
</feature>
<dbReference type="InterPro" id="IPR026124">
    <property type="entry name" value="Sperm-assoc_Ag8"/>
</dbReference>
<comment type="caution">
    <text evidence="2">The sequence shown here is derived from an EMBL/GenBank/DDBJ whole genome shotgun (WGS) entry which is preliminary data.</text>
</comment>